<dbReference type="Pfam" id="PF00685">
    <property type="entry name" value="Sulfotransfer_1"/>
    <property type="match status" value="1"/>
</dbReference>
<dbReference type="AlphaFoldDB" id="A0A9Q1HJG0"/>
<dbReference type="SUPFAM" id="SSF52540">
    <property type="entry name" value="P-loop containing nucleoside triphosphate hydrolases"/>
    <property type="match status" value="1"/>
</dbReference>
<sequence length="247" mass="29293">MCCFCLHSIQILSDIPNNYSSKFKNPCYFDKSEKLHCLPYFLMIGAPKCGTTDIWFKIMYHPHIDYIKKEPHWWTRYSLRKGDGSASTLWQNICWEKFYPEDVKIGPPYIMADVIRHVLPETKIIISLREPTARLYSEYSAFRPKTKKSPEAFHAKVVKQITHFSSCLTKQSLRSCAYGNQRDSTVKNRYFSFQRLNVGLYSLYISEWLQRYPRDQMMILTLEEWQKRCTKILPKIFTFLSVGKYSN</sequence>
<evidence type="ECO:0000313" key="2">
    <source>
        <dbReference type="EMBL" id="KAJ8047203.1"/>
    </source>
</evidence>
<dbReference type="GO" id="GO:0019319">
    <property type="term" value="P:hexose biosynthetic process"/>
    <property type="evidence" value="ECO:0007669"/>
    <property type="project" value="TreeGrafter"/>
</dbReference>
<dbReference type="GO" id="GO:0050659">
    <property type="term" value="F:N-acetylgalactosamine 4-sulfate 6-O-sulfotransferase activity"/>
    <property type="evidence" value="ECO:0007669"/>
    <property type="project" value="TreeGrafter"/>
</dbReference>
<protein>
    <submittedName>
        <fullName evidence="2">Carbohydrate sulfotransferase 15</fullName>
    </submittedName>
</protein>
<name>A0A9Q1HJG0_HOLLE</name>
<proteinExistence type="predicted"/>
<keyword evidence="3" id="KW-1185">Reference proteome</keyword>
<evidence type="ECO:0000313" key="3">
    <source>
        <dbReference type="Proteomes" id="UP001152320"/>
    </source>
</evidence>
<dbReference type="InterPro" id="IPR052654">
    <property type="entry name" value="CS_Sulfotransferase"/>
</dbReference>
<reference evidence="2" key="1">
    <citation type="submission" date="2021-10" db="EMBL/GenBank/DDBJ databases">
        <title>Tropical sea cucumber genome reveals ecological adaptation and Cuvierian tubules defense mechanism.</title>
        <authorList>
            <person name="Chen T."/>
        </authorList>
    </citation>
    <scope>NUCLEOTIDE SEQUENCE</scope>
    <source>
        <strain evidence="2">Nanhai2018</strain>
        <tissue evidence="2">Muscle</tissue>
    </source>
</reference>
<dbReference type="PANTHER" id="PTHR15723:SF0">
    <property type="entry name" value="CARBOHYDRATE SULFOTRANSFERASE 15"/>
    <property type="match status" value="1"/>
</dbReference>
<dbReference type="PANTHER" id="PTHR15723">
    <property type="entry name" value="CARBOHYDRATE SULFOTRANSFERASE 15"/>
    <property type="match status" value="1"/>
</dbReference>
<organism evidence="2 3">
    <name type="scientific">Holothuria leucospilota</name>
    <name type="common">Black long sea cucumber</name>
    <name type="synonym">Mertensiothuria leucospilota</name>
    <dbReference type="NCBI Taxonomy" id="206669"/>
    <lineage>
        <taxon>Eukaryota</taxon>
        <taxon>Metazoa</taxon>
        <taxon>Echinodermata</taxon>
        <taxon>Eleutherozoa</taxon>
        <taxon>Echinozoa</taxon>
        <taxon>Holothuroidea</taxon>
        <taxon>Aspidochirotacea</taxon>
        <taxon>Aspidochirotida</taxon>
        <taxon>Holothuriidae</taxon>
        <taxon>Holothuria</taxon>
    </lineage>
</organism>
<comment type="caution">
    <text evidence="2">The sequence shown here is derived from an EMBL/GenBank/DDBJ whole genome shotgun (WGS) entry which is preliminary data.</text>
</comment>
<dbReference type="InterPro" id="IPR027417">
    <property type="entry name" value="P-loop_NTPase"/>
</dbReference>
<evidence type="ECO:0000259" key="1">
    <source>
        <dbReference type="Pfam" id="PF00685"/>
    </source>
</evidence>
<dbReference type="Proteomes" id="UP001152320">
    <property type="component" value="Chromosome 2"/>
</dbReference>
<dbReference type="OrthoDB" id="8068875at2759"/>
<gene>
    <name evidence="2" type="ORF">HOLleu_06144</name>
</gene>
<dbReference type="EMBL" id="JAIZAY010000002">
    <property type="protein sequence ID" value="KAJ8047203.1"/>
    <property type="molecule type" value="Genomic_DNA"/>
</dbReference>
<dbReference type="InterPro" id="IPR000863">
    <property type="entry name" value="Sulfotransferase_dom"/>
</dbReference>
<feature type="domain" description="Sulfotransferase" evidence="1">
    <location>
        <begin position="120"/>
        <end position="241"/>
    </location>
</feature>
<accession>A0A9Q1HJG0</accession>
<dbReference type="Gene3D" id="3.40.50.300">
    <property type="entry name" value="P-loop containing nucleotide triphosphate hydrolases"/>
    <property type="match status" value="1"/>
</dbReference>